<proteinExistence type="predicted"/>
<dbReference type="EMBL" id="CP022188">
    <property type="protein sequence ID" value="AWI78584.1"/>
    <property type="molecule type" value="Genomic_DNA"/>
</dbReference>
<gene>
    <name evidence="1" type="ORF">CEW87_03940</name>
</gene>
<dbReference type="InterPro" id="IPR010064">
    <property type="entry name" value="HK97-gp10_tail"/>
</dbReference>
<reference evidence="1 2" key="1">
    <citation type="submission" date="2017-06" db="EMBL/GenBank/DDBJ databases">
        <title>Azoarcus sp. TSNA42 complete genome sequence.</title>
        <authorList>
            <person name="Woo J.-H."/>
            <person name="Kim H.-S."/>
        </authorList>
    </citation>
    <scope>NUCLEOTIDE SEQUENCE [LARGE SCALE GENOMIC DNA]</scope>
    <source>
        <strain evidence="1 2">TSNA42</strain>
    </source>
</reference>
<accession>A0A2U8GYQ9</accession>
<dbReference type="Proteomes" id="UP000244902">
    <property type="component" value="Chromosome"/>
</dbReference>
<organism evidence="1 2">
    <name type="scientific">Parazoarcus communis</name>
    <dbReference type="NCBI Taxonomy" id="41977"/>
    <lineage>
        <taxon>Bacteria</taxon>
        <taxon>Pseudomonadati</taxon>
        <taxon>Pseudomonadota</taxon>
        <taxon>Betaproteobacteria</taxon>
        <taxon>Rhodocyclales</taxon>
        <taxon>Zoogloeaceae</taxon>
        <taxon>Parazoarcus</taxon>
    </lineage>
</organism>
<sequence>MQTIGPDMTDVAKLALAIRQAPEIVADELRRFVTTATLHLQAEVQDRTPTTHGTLRTSIIGNVRPIDGIGFEGVVGTSLSYAVPVELGTKPHMPPIEPLAQWARQKLGATGKEAYRAAWGIARKIARVGITGHFMFANAWDANQAQITAGFSECVSRIERRIAGGAA</sequence>
<evidence type="ECO:0000313" key="2">
    <source>
        <dbReference type="Proteomes" id="UP000244902"/>
    </source>
</evidence>
<dbReference type="Pfam" id="PF04883">
    <property type="entry name" value="HK97-gp10_like"/>
    <property type="match status" value="1"/>
</dbReference>
<evidence type="ECO:0008006" key="3">
    <source>
        <dbReference type="Google" id="ProtNLM"/>
    </source>
</evidence>
<dbReference type="AlphaFoldDB" id="A0A2U8GYQ9"/>
<evidence type="ECO:0000313" key="1">
    <source>
        <dbReference type="EMBL" id="AWI78584.1"/>
    </source>
</evidence>
<name>A0A2U8GYQ9_9RHOO</name>
<dbReference type="OrthoDB" id="8812397at2"/>
<dbReference type="RefSeq" id="WP_159098074.1">
    <property type="nucleotide sequence ID" value="NZ_CP022188.1"/>
</dbReference>
<protein>
    <recommendedName>
        <fullName evidence="3">HK97 gp10 family phage protein</fullName>
    </recommendedName>
</protein>